<keyword evidence="2" id="KW-1185">Reference proteome</keyword>
<dbReference type="EMBL" id="CM045758">
    <property type="protein sequence ID" value="KAI8029688.1"/>
    <property type="molecule type" value="Genomic_DNA"/>
</dbReference>
<dbReference type="Proteomes" id="UP001060215">
    <property type="component" value="Chromosome 1"/>
</dbReference>
<comment type="caution">
    <text evidence="1">The sequence shown here is derived from an EMBL/GenBank/DDBJ whole genome shotgun (WGS) entry which is preliminary data.</text>
</comment>
<name>A0ACC0IW82_9ERIC</name>
<organism evidence="1 2">
    <name type="scientific">Camellia lanceoleosa</name>
    <dbReference type="NCBI Taxonomy" id="1840588"/>
    <lineage>
        <taxon>Eukaryota</taxon>
        <taxon>Viridiplantae</taxon>
        <taxon>Streptophyta</taxon>
        <taxon>Embryophyta</taxon>
        <taxon>Tracheophyta</taxon>
        <taxon>Spermatophyta</taxon>
        <taxon>Magnoliopsida</taxon>
        <taxon>eudicotyledons</taxon>
        <taxon>Gunneridae</taxon>
        <taxon>Pentapetalae</taxon>
        <taxon>asterids</taxon>
        <taxon>Ericales</taxon>
        <taxon>Theaceae</taxon>
        <taxon>Camellia</taxon>
    </lineage>
</organism>
<proteinExistence type="predicted"/>
<gene>
    <name evidence="1" type="ORF">LOK49_LG01G03084</name>
</gene>
<sequence>MLSGENLDGNSSKEAFPVIKARVSDMDVLIRIHFKQHNGLMVKILHEMEKLHLTIINDVALSVANTTLLGITIIAEMNVEFGTTAKELMKILQSAILSTEFDVQ</sequence>
<protein>
    <submittedName>
        <fullName evidence="1">Transcription factor NAI1</fullName>
    </submittedName>
</protein>
<accession>A0ACC0IW82</accession>
<evidence type="ECO:0000313" key="2">
    <source>
        <dbReference type="Proteomes" id="UP001060215"/>
    </source>
</evidence>
<evidence type="ECO:0000313" key="1">
    <source>
        <dbReference type="EMBL" id="KAI8029688.1"/>
    </source>
</evidence>
<reference evidence="1 2" key="1">
    <citation type="journal article" date="2022" name="Plant J.">
        <title>Chromosome-level genome of Camellia lanceoleosa provides a valuable resource for understanding genome evolution and self-incompatibility.</title>
        <authorList>
            <person name="Gong W."/>
            <person name="Xiao S."/>
            <person name="Wang L."/>
            <person name="Liao Z."/>
            <person name="Chang Y."/>
            <person name="Mo W."/>
            <person name="Hu G."/>
            <person name="Li W."/>
            <person name="Zhao G."/>
            <person name="Zhu H."/>
            <person name="Hu X."/>
            <person name="Ji K."/>
            <person name="Xiang X."/>
            <person name="Song Q."/>
            <person name="Yuan D."/>
            <person name="Jin S."/>
            <person name="Zhang L."/>
        </authorList>
    </citation>
    <scope>NUCLEOTIDE SEQUENCE [LARGE SCALE GENOMIC DNA]</scope>
    <source>
        <strain evidence="1">SQ_2022a</strain>
    </source>
</reference>